<feature type="transmembrane region" description="Helical" evidence="16">
    <location>
        <begin position="12"/>
        <end position="34"/>
    </location>
</feature>
<name>A0A0E9NP90_SAICN</name>
<evidence type="ECO:0000256" key="4">
    <source>
        <dbReference type="ARBA" id="ARBA00022448"/>
    </source>
</evidence>
<evidence type="ECO:0000256" key="7">
    <source>
        <dbReference type="ARBA" id="ARBA00022989"/>
    </source>
</evidence>
<evidence type="ECO:0000256" key="5">
    <source>
        <dbReference type="ARBA" id="ARBA00022692"/>
    </source>
</evidence>
<feature type="region of interest" description="Disordered" evidence="15">
    <location>
        <begin position="68"/>
        <end position="135"/>
    </location>
</feature>
<dbReference type="CDD" id="cd11771">
    <property type="entry name" value="SH3_Pex13p_fungal"/>
    <property type="match status" value="1"/>
</dbReference>
<proteinExistence type="inferred from homology"/>
<dbReference type="PANTHER" id="PTHR19332:SF1">
    <property type="entry name" value="PEROXISOMAL MEMBRANE PROTEIN PEX13"/>
    <property type="match status" value="1"/>
</dbReference>
<dbReference type="STRING" id="698492.A0A0E9NP90"/>
<gene>
    <name evidence="18" type="ORF">G7K_5353-t1</name>
</gene>
<dbReference type="FunFam" id="2.30.30.40:FF:000128">
    <property type="entry name" value="Peroxisomal membrane protein (Pex13)"/>
    <property type="match status" value="1"/>
</dbReference>
<protein>
    <recommendedName>
        <fullName evidence="12">Peroxisomal membrane protein PEX13</fullName>
    </recommendedName>
    <alternativeName>
        <fullName evidence="11">Peroxin-13</fullName>
    </alternativeName>
</protein>
<evidence type="ECO:0000313" key="18">
    <source>
        <dbReference type="EMBL" id="GAO51245.1"/>
    </source>
</evidence>
<dbReference type="InterPro" id="IPR001452">
    <property type="entry name" value="SH3_domain"/>
</dbReference>
<comment type="subcellular location">
    <subcellularLocation>
        <location evidence="1">Peroxisome membrane</location>
        <topology evidence="1">Single-pass membrane protein</topology>
    </subcellularLocation>
</comment>
<dbReference type="InterPro" id="IPR036028">
    <property type="entry name" value="SH3-like_dom_sf"/>
</dbReference>
<feature type="transmembrane region" description="Helical" evidence="16">
    <location>
        <begin position="339"/>
        <end position="360"/>
    </location>
</feature>
<dbReference type="PRINTS" id="PR00452">
    <property type="entry name" value="SH3DOMAIN"/>
</dbReference>
<evidence type="ECO:0000256" key="2">
    <source>
        <dbReference type="ARBA" id="ARBA00006033"/>
    </source>
</evidence>
<dbReference type="GO" id="GO:0016560">
    <property type="term" value="P:protein import into peroxisome matrix, docking"/>
    <property type="evidence" value="ECO:0007669"/>
    <property type="project" value="InterPro"/>
</dbReference>
<reference evidence="18 19" key="3">
    <citation type="journal article" date="2015" name="Genome Announc.">
        <title>Draft Genome Sequence of the Archiascomycetous Yeast Saitoella complicata.</title>
        <authorList>
            <person name="Yamauchi K."/>
            <person name="Kondo S."/>
            <person name="Hamamoto M."/>
            <person name="Takahashi Y."/>
            <person name="Ogura Y."/>
            <person name="Hayashi T."/>
            <person name="Nishida H."/>
        </authorList>
    </citation>
    <scope>NUCLEOTIDE SEQUENCE [LARGE SCALE GENOMIC DNA]</scope>
    <source>
        <strain evidence="18 19">NRRL Y-17804</strain>
    </source>
</reference>
<comment type="similarity">
    <text evidence="2">Belongs to the peroxin-13 family.</text>
</comment>
<dbReference type="SMART" id="SM00326">
    <property type="entry name" value="SH3"/>
    <property type="match status" value="1"/>
</dbReference>
<dbReference type="OMA" id="EGWFPKK"/>
<reference evidence="18 19" key="1">
    <citation type="journal article" date="2011" name="J. Gen. Appl. Microbiol.">
        <title>Draft genome sequencing of the enigmatic yeast Saitoella complicata.</title>
        <authorList>
            <person name="Nishida H."/>
            <person name="Hamamoto M."/>
            <person name="Sugiyama J."/>
        </authorList>
    </citation>
    <scope>NUCLEOTIDE SEQUENCE [LARGE SCALE GENOMIC DNA]</scope>
    <source>
        <strain evidence="18 19">NRRL Y-17804</strain>
    </source>
</reference>
<evidence type="ECO:0000256" key="6">
    <source>
        <dbReference type="ARBA" id="ARBA00022927"/>
    </source>
</evidence>
<keyword evidence="19" id="KW-1185">Reference proteome</keyword>
<evidence type="ECO:0000256" key="9">
    <source>
        <dbReference type="ARBA" id="ARBA00023136"/>
    </source>
</evidence>
<accession>A0A0E9NP90</accession>
<dbReference type="InterPro" id="IPR007223">
    <property type="entry name" value="Peroxin-13_N"/>
</dbReference>
<dbReference type="SUPFAM" id="SSF50044">
    <property type="entry name" value="SH3-domain"/>
    <property type="match status" value="1"/>
</dbReference>
<keyword evidence="4" id="KW-0813">Transport</keyword>
<evidence type="ECO:0000256" key="16">
    <source>
        <dbReference type="SAM" id="Phobius"/>
    </source>
</evidence>
<keyword evidence="6" id="KW-0653">Protein transport</keyword>
<dbReference type="AlphaFoldDB" id="A0A0E9NP90"/>
<dbReference type="Gene3D" id="2.30.30.40">
    <property type="entry name" value="SH3 Domains"/>
    <property type="match status" value="1"/>
</dbReference>
<feature type="domain" description="SH3" evidence="17">
    <location>
        <begin position="382"/>
        <end position="448"/>
    </location>
</feature>
<dbReference type="GO" id="GO:1990429">
    <property type="term" value="C:peroxisomal importomer complex"/>
    <property type="evidence" value="ECO:0007669"/>
    <property type="project" value="TreeGrafter"/>
</dbReference>
<organism evidence="18 19">
    <name type="scientific">Saitoella complicata (strain BCRC 22490 / CBS 7301 / JCM 7358 / NBRC 10748 / NRRL Y-17804)</name>
    <dbReference type="NCBI Taxonomy" id="698492"/>
    <lineage>
        <taxon>Eukaryota</taxon>
        <taxon>Fungi</taxon>
        <taxon>Dikarya</taxon>
        <taxon>Ascomycota</taxon>
        <taxon>Taphrinomycotina</taxon>
        <taxon>Taphrinomycotina incertae sedis</taxon>
        <taxon>Saitoella</taxon>
    </lineage>
</organism>
<keyword evidence="7 16" id="KW-1133">Transmembrane helix</keyword>
<keyword evidence="3 14" id="KW-0728">SH3 domain</keyword>
<dbReference type="EMBL" id="BACD03000043">
    <property type="protein sequence ID" value="GAO51245.1"/>
    <property type="molecule type" value="Genomic_DNA"/>
</dbReference>
<keyword evidence="9 16" id="KW-0472">Membrane</keyword>
<evidence type="ECO:0000256" key="15">
    <source>
        <dbReference type="SAM" id="MobiDB-lite"/>
    </source>
</evidence>
<keyword evidence="5 16" id="KW-0812">Transmembrane</keyword>
<evidence type="ECO:0000256" key="14">
    <source>
        <dbReference type="PROSITE-ProRule" id="PRU00192"/>
    </source>
</evidence>
<dbReference type="GO" id="GO:0005778">
    <property type="term" value="C:peroxisomal membrane"/>
    <property type="evidence" value="ECO:0007669"/>
    <property type="project" value="UniProtKB-SubCell"/>
</dbReference>
<sequence length="477" mass="50173">MGFSGFSLISRLGSYLLASFGSALFVTFYVRLLAQFTMGLGISLLFVCKIYQNQNLFCYQVSRGSCTPHQPTTTPPTIEMPSPPKPWETAGATGTASSLSSPMASTSPSTEDAAASSLGAPDLPSRPSTLATGSALTTTSPYGASSYGSRYGSGYGGMGSYGSYGGMGSYGGGMGGYGSRYGGMGSYGGYGGMGGMGSMGSMGGYGMGGGYGAGMDPNDPNSSLTRRMENSTMATFQMIESIVGAVGGFAQMLESTYMATQSSFFAMVSVAEQFGNLRQSLGSVLGVFTMIRWCKVLLAKLTGRPIPLDASGLNPAGFAAFEAGGGNDVARPKPSKKPFIFFIIAVFGLPYLMTKLVRLLSARAAALERSQNASAGIAVDPSKLEFCRAVYDFKPQDPNVELELKKGDIVAIISKTDPMGNESSWWRGRLRDGRVGYFPSNYVDVINMSAKKVKIEEEVQVDGGRAAAFSVEEYQKS</sequence>
<evidence type="ECO:0000256" key="8">
    <source>
        <dbReference type="ARBA" id="ARBA00023010"/>
    </source>
</evidence>
<dbReference type="PANTHER" id="PTHR19332">
    <property type="entry name" value="PEROXISOMAL MEMBRANE PROTEIN PEX13"/>
    <property type="match status" value="1"/>
</dbReference>
<dbReference type="InterPro" id="IPR035463">
    <property type="entry name" value="Pex13"/>
</dbReference>
<dbReference type="PROSITE" id="PS50002">
    <property type="entry name" value="SH3"/>
    <property type="match status" value="1"/>
</dbReference>
<evidence type="ECO:0000256" key="11">
    <source>
        <dbReference type="ARBA" id="ARBA00029693"/>
    </source>
</evidence>
<dbReference type="Proteomes" id="UP000033140">
    <property type="component" value="Unassembled WGS sequence"/>
</dbReference>
<evidence type="ECO:0000256" key="3">
    <source>
        <dbReference type="ARBA" id="ARBA00022443"/>
    </source>
</evidence>
<keyword evidence="8" id="KW-0811">Translocation</keyword>
<comment type="subunit">
    <text evidence="13">Interacts (via SH3 domain) with PEX14 (via SH3-binding motif); forming the PEX13-PEX14 docking complex.</text>
</comment>
<comment type="caution">
    <text evidence="18">The sequence shown here is derived from an EMBL/GenBank/DDBJ whole genome shotgun (WGS) entry which is preliminary data.</text>
</comment>
<evidence type="ECO:0000259" key="17">
    <source>
        <dbReference type="PROSITE" id="PS50002"/>
    </source>
</evidence>
<evidence type="ECO:0000313" key="19">
    <source>
        <dbReference type="Proteomes" id="UP000033140"/>
    </source>
</evidence>
<evidence type="ECO:0000256" key="12">
    <source>
        <dbReference type="ARBA" id="ARBA00034535"/>
    </source>
</evidence>
<feature type="compositionally biased region" description="Low complexity" evidence="15">
    <location>
        <begin position="89"/>
        <end position="110"/>
    </location>
</feature>
<evidence type="ECO:0000256" key="10">
    <source>
        <dbReference type="ARBA" id="ARBA00023140"/>
    </source>
</evidence>
<reference evidence="18 19" key="2">
    <citation type="journal article" date="2014" name="J. Gen. Appl. Microbiol.">
        <title>The early diverging ascomycetous budding yeast Saitoella complicata has three histone deacetylases belonging to the Clr6, Hos2, and Rpd3 lineages.</title>
        <authorList>
            <person name="Nishida H."/>
            <person name="Matsumoto T."/>
            <person name="Kondo S."/>
            <person name="Hamamoto M."/>
            <person name="Yoshikawa H."/>
        </authorList>
    </citation>
    <scope>NUCLEOTIDE SEQUENCE [LARGE SCALE GENOMIC DNA]</scope>
    <source>
        <strain evidence="18 19">NRRL Y-17804</strain>
    </source>
</reference>
<evidence type="ECO:0000256" key="13">
    <source>
        <dbReference type="ARBA" id="ARBA00065871"/>
    </source>
</evidence>
<dbReference type="Pfam" id="PF04088">
    <property type="entry name" value="Peroxin-13_N"/>
    <property type="match status" value="1"/>
</dbReference>
<keyword evidence="10" id="KW-0576">Peroxisome</keyword>
<dbReference type="Pfam" id="PF07653">
    <property type="entry name" value="SH3_2"/>
    <property type="match status" value="1"/>
</dbReference>
<evidence type="ECO:0000256" key="1">
    <source>
        <dbReference type="ARBA" id="ARBA00004549"/>
    </source>
</evidence>
<feature type="compositionally biased region" description="Low complexity" evidence="15">
    <location>
        <begin position="68"/>
        <end position="77"/>
    </location>
</feature>